<comment type="subcellular location">
    <subcellularLocation>
        <location evidence="2">Nucleus</location>
    </subcellularLocation>
</comment>
<evidence type="ECO:0000256" key="2">
    <source>
        <dbReference type="ARBA" id="ARBA00004123"/>
    </source>
</evidence>
<keyword evidence="4" id="KW-0540">Nuclease</keyword>
<dbReference type="Pfam" id="PF13359">
    <property type="entry name" value="DDE_Tnp_4"/>
    <property type="match status" value="1"/>
</dbReference>
<evidence type="ECO:0000256" key="3">
    <source>
        <dbReference type="ARBA" id="ARBA00006958"/>
    </source>
</evidence>
<proteinExistence type="inferred from homology"/>
<evidence type="ECO:0000256" key="6">
    <source>
        <dbReference type="ARBA" id="ARBA00022801"/>
    </source>
</evidence>
<sequence>MGLMSQFHTSINYNKKIFLIFEIFLATGETSHSLHYQFRVGSSTARNIIRDVCESIWNTLRDRELPLLTKEALELAAKNFDKKWQFPHCMGAIDGKHVTVQCPPKSGSEFFNYKKTFSIVLQAVADADGNFLAIDAGDSGRHSDGGILKHSSFGKALFNNELPIPEPAFIGDKKFPYVFVGDEAYPLTPNLLRPYPGRALSDTRRVYNYRHSRARRIVECAFGMLAQRWAALKNRIHMNPDSVTKLVLAACVLHNFVRKQEAASVDEDIDFQGLSGRPEQLPANGRPPREALDIRDNFAQLFVTDLVLPWQYQRANVTPPAFL</sequence>
<evidence type="ECO:0000256" key="5">
    <source>
        <dbReference type="ARBA" id="ARBA00022723"/>
    </source>
</evidence>
<feature type="domain" description="DDE Tnp4" evidence="8">
    <location>
        <begin position="93"/>
        <end position="255"/>
    </location>
</feature>
<dbReference type="EMBL" id="BMAT01012845">
    <property type="protein sequence ID" value="GFS00365.1"/>
    <property type="molecule type" value="Genomic_DNA"/>
</dbReference>
<evidence type="ECO:0000256" key="1">
    <source>
        <dbReference type="ARBA" id="ARBA00001968"/>
    </source>
</evidence>
<evidence type="ECO:0000313" key="9">
    <source>
        <dbReference type="EMBL" id="GFS00365.1"/>
    </source>
</evidence>
<organism evidence="9 10">
    <name type="scientific">Elysia marginata</name>
    <dbReference type="NCBI Taxonomy" id="1093978"/>
    <lineage>
        <taxon>Eukaryota</taxon>
        <taxon>Metazoa</taxon>
        <taxon>Spiralia</taxon>
        <taxon>Lophotrochozoa</taxon>
        <taxon>Mollusca</taxon>
        <taxon>Gastropoda</taxon>
        <taxon>Heterobranchia</taxon>
        <taxon>Euthyneura</taxon>
        <taxon>Panpulmonata</taxon>
        <taxon>Sacoglossa</taxon>
        <taxon>Placobranchoidea</taxon>
        <taxon>Plakobranchidae</taxon>
        <taxon>Elysia</taxon>
    </lineage>
</organism>
<keyword evidence="7" id="KW-0539">Nucleus</keyword>
<keyword evidence="10" id="KW-1185">Reference proteome</keyword>
<accession>A0AAV4HRI8</accession>
<evidence type="ECO:0000313" key="10">
    <source>
        <dbReference type="Proteomes" id="UP000762676"/>
    </source>
</evidence>
<dbReference type="GO" id="GO:0016787">
    <property type="term" value="F:hydrolase activity"/>
    <property type="evidence" value="ECO:0007669"/>
    <property type="project" value="UniProtKB-KW"/>
</dbReference>
<protein>
    <submittedName>
        <fullName evidence="9">Nuclease harbi1-like protein</fullName>
    </submittedName>
</protein>
<keyword evidence="6" id="KW-0378">Hydrolase</keyword>
<keyword evidence="5" id="KW-0479">Metal-binding</keyword>
<dbReference type="GO" id="GO:0046872">
    <property type="term" value="F:metal ion binding"/>
    <property type="evidence" value="ECO:0007669"/>
    <property type="project" value="UniProtKB-KW"/>
</dbReference>
<dbReference type="PANTHER" id="PTHR22930:SF269">
    <property type="entry name" value="NUCLEASE HARBI1-LIKE PROTEIN"/>
    <property type="match status" value="1"/>
</dbReference>
<name>A0AAV4HRI8_9GAST</name>
<evidence type="ECO:0000256" key="4">
    <source>
        <dbReference type="ARBA" id="ARBA00022722"/>
    </source>
</evidence>
<dbReference type="GO" id="GO:0004518">
    <property type="term" value="F:nuclease activity"/>
    <property type="evidence" value="ECO:0007669"/>
    <property type="project" value="UniProtKB-KW"/>
</dbReference>
<dbReference type="PANTHER" id="PTHR22930">
    <property type="match status" value="1"/>
</dbReference>
<dbReference type="Proteomes" id="UP000762676">
    <property type="component" value="Unassembled WGS sequence"/>
</dbReference>
<evidence type="ECO:0000259" key="8">
    <source>
        <dbReference type="Pfam" id="PF13359"/>
    </source>
</evidence>
<comment type="similarity">
    <text evidence="3">Belongs to the HARBI1 family.</text>
</comment>
<comment type="cofactor">
    <cofactor evidence="1">
        <name>a divalent metal cation</name>
        <dbReference type="ChEBI" id="CHEBI:60240"/>
    </cofactor>
</comment>
<comment type="caution">
    <text evidence="9">The sequence shown here is derived from an EMBL/GenBank/DDBJ whole genome shotgun (WGS) entry which is preliminary data.</text>
</comment>
<dbReference type="InterPro" id="IPR027806">
    <property type="entry name" value="HARBI1_dom"/>
</dbReference>
<dbReference type="InterPro" id="IPR045249">
    <property type="entry name" value="HARBI1-like"/>
</dbReference>
<evidence type="ECO:0000256" key="7">
    <source>
        <dbReference type="ARBA" id="ARBA00023242"/>
    </source>
</evidence>
<gene>
    <name evidence="9" type="ORF">ElyMa_006397500</name>
</gene>
<dbReference type="GO" id="GO:0005634">
    <property type="term" value="C:nucleus"/>
    <property type="evidence" value="ECO:0007669"/>
    <property type="project" value="UniProtKB-SubCell"/>
</dbReference>
<dbReference type="AlphaFoldDB" id="A0AAV4HRI8"/>
<reference evidence="9 10" key="1">
    <citation type="journal article" date="2021" name="Elife">
        <title>Chloroplast acquisition without the gene transfer in kleptoplastic sea slugs, Plakobranchus ocellatus.</title>
        <authorList>
            <person name="Maeda T."/>
            <person name="Takahashi S."/>
            <person name="Yoshida T."/>
            <person name="Shimamura S."/>
            <person name="Takaki Y."/>
            <person name="Nagai Y."/>
            <person name="Toyoda A."/>
            <person name="Suzuki Y."/>
            <person name="Arimoto A."/>
            <person name="Ishii H."/>
            <person name="Satoh N."/>
            <person name="Nishiyama T."/>
            <person name="Hasebe M."/>
            <person name="Maruyama T."/>
            <person name="Minagawa J."/>
            <person name="Obokata J."/>
            <person name="Shigenobu S."/>
        </authorList>
    </citation>
    <scope>NUCLEOTIDE SEQUENCE [LARGE SCALE GENOMIC DNA]</scope>
</reference>